<evidence type="ECO:0000313" key="3">
    <source>
        <dbReference type="Proteomes" id="UP000760494"/>
    </source>
</evidence>
<dbReference type="EMBL" id="CABFJX010000323">
    <property type="protein sequence ID" value="VTT71376.1"/>
    <property type="molecule type" value="Genomic_DNA"/>
</dbReference>
<protein>
    <submittedName>
        <fullName evidence="2">Uncharacterized protein</fullName>
    </submittedName>
</protein>
<feature type="compositionally biased region" description="Polar residues" evidence="1">
    <location>
        <begin position="329"/>
        <end position="341"/>
    </location>
</feature>
<feature type="region of interest" description="Disordered" evidence="1">
    <location>
        <begin position="290"/>
        <end position="344"/>
    </location>
</feature>
<reference evidence="2" key="1">
    <citation type="submission" date="2019-05" db="EMBL/GenBank/DDBJ databases">
        <authorList>
            <person name="Piombo E."/>
        </authorList>
    </citation>
    <scope>NUCLEOTIDE SEQUENCE</scope>
    <source>
        <strain evidence="2">C2S</strain>
    </source>
</reference>
<feature type="region of interest" description="Disordered" evidence="1">
    <location>
        <begin position="134"/>
        <end position="239"/>
    </location>
</feature>
<dbReference type="AlphaFoldDB" id="A0A5Q3GE18"/>
<name>A0A5Q3GE18_FUSFU</name>
<evidence type="ECO:0000313" key="2">
    <source>
        <dbReference type="EMBL" id="VTT71376.1"/>
    </source>
</evidence>
<dbReference type="Proteomes" id="UP000760494">
    <property type="component" value="Unassembled WGS sequence"/>
</dbReference>
<evidence type="ECO:0000256" key="1">
    <source>
        <dbReference type="SAM" id="MobiDB-lite"/>
    </source>
</evidence>
<comment type="caution">
    <text evidence="2">The sequence shown here is derived from an EMBL/GenBank/DDBJ whole genome shotgun (WGS) entry which is preliminary data.</text>
</comment>
<proteinExistence type="predicted"/>
<feature type="compositionally biased region" description="Acidic residues" evidence="1">
    <location>
        <begin position="173"/>
        <end position="190"/>
    </location>
</feature>
<feature type="region of interest" description="Disordered" evidence="1">
    <location>
        <begin position="358"/>
        <end position="383"/>
    </location>
</feature>
<feature type="compositionally biased region" description="Polar residues" evidence="1">
    <location>
        <begin position="157"/>
        <end position="170"/>
    </location>
</feature>
<sequence length="505" mass="56487">MSKEKIGDIPKITPLQIALGYPRSDPSSRFFVQTSKKFIDGYKTRDGVPGVSLIKWSDARQRIELENMAKRFVVIEGRGQQFWPASQGSSSGDSLIWGQDSERLEPQNVARIFYLPSVRIVKLLTQLFFRHNQQEHQRSLSSPSKKKQAVRYERQRSQTLGQSNAASASVPSDEMDTDPGNEVDSDDDASLPDIDHILLRPMGPDIHTSSAGNKSNTTPPPQATTIATNTPSNTAICPEPTAPVAQMTERIEATSVAETIARAIDGFPEKYTSSGRSCRPVQRLNFVETPTFDTEDDSQSLSPPPSRQSDPGSRISPELGTETAGASHVGTSQNPRATSEPMSFDRTHLVTEDITPVQEADQATSAMPPPPLPQTTYRTPETTTRRPRYSIKYSIEKSPGNLKLWEHHGNFDSMPMSEFQFIHGFDDIDAVQFVVQREGRSWDDIVHKNDDVEFQDMKVRFKGLIRNDLGRLGPNSSYVPYDIWITPIRSSETEEKYFREQTIAL</sequence>
<organism evidence="2 3">
    <name type="scientific">Fusarium fujikuroi</name>
    <name type="common">Bakanae and foot rot disease fungus</name>
    <name type="synonym">Gibberella fujikuroi</name>
    <dbReference type="NCBI Taxonomy" id="5127"/>
    <lineage>
        <taxon>Eukaryota</taxon>
        <taxon>Fungi</taxon>
        <taxon>Dikarya</taxon>
        <taxon>Ascomycota</taxon>
        <taxon>Pezizomycotina</taxon>
        <taxon>Sordariomycetes</taxon>
        <taxon>Hypocreomycetidae</taxon>
        <taxon>Hypocreales</taxon>
        <taxon>Nectriaceae</taxon>
        <taxon>Fusarium</taxon>
        <taxon>Fusarium fujikuroi species complex</taxon>
    </lineage>
</organism>
<accession>A0A5Q3GE18</accession>
<gene>
    <name evidence="2" type="ORF">C2S_8412</name>
</gene>